<evidence type="ECO:0000256" key="1">
    <source>
        <dbReference type="SAM" id="MobiDB-lite"/>
    </source>
</evidence>
<dbReference type="Pfam" id="PF10604">
    <property type="entry name" value="Polyketide_cyc2"/>
    <property type="match status" value="1"/>
</dbReference>
<dbReference type="STRING" id="442562.Rumeso_02721"/>
<keyword evidence="3" id="KW-1185">Reference proteome</keyword>
<dbReference type="SUPFAM" id="SSF55961">
    <property type="entry name" value="Bet v1-like"/>
    <property type="match status" value="1"/>
</dbReference>
<dbReference type="RefSeq" id="WP_037279229.1">
    <property type="nucleotide sequence ID" value="NZ_KK088560.1"/>
</dbReference>
<evidence type="ECO:0008006" key="4">
    <source>
        <dbReference type="Google" id="ProtNLM"/>
    </source>
</evidence>
<name>A0A017HPF3_9RHOB</name>
<evidence type="ECO:0000313" key="2">
    <source>
        <dbReference type="EMBL" id="EYD75634.1"/>
    </source>
</evidence>
<reference evidence="2 3" key="1">
    <citation type="submission" date="2013-02" db="EMBL/GenBank/DDBJ databases">
        <authorList>
            <person name="Fiebig A."/>
            <person name="Goeker M."/>
            <person name="Klenk H.-P.P."/>
        </authorList>
    </citation>
    <scope>NUCLEOTIDE SEQUENCE [LARGE SCALE GENOMIC DNA]</scope>
    <source>
        <strain evidence="2 3">DSM 19309</strain>
    </source>
</reference>
<dbReference type="AlphaFoldDB" id="A0A017HPF3"/>
<dbReference type="OrthoDB" id="5402478at2"/>
<protein>
    <recommendedName>
        <fullName evidence="4">Ribosome association toxin RatA</fullName>
    </recommendedName>
</protein>
<dbReference type="InterPro" id="IPR023393">
    <property type="entry name" value="START-like_dom_sf"/>
</dbReference>
<dbReference type="EMBL" id="AOSK01000068">
    <property type="protein sequence ID" value="EYD75634.1"/>
    <property type="molecule type" value="Genomic_DNA"/>
</dbReference>
<organism evidence="2 3">
    <name type="scientific">Rubellimicrobium mesophilum DSM 19309</name>
    <dbReference type="NCBI Taxonomy" id="442562"/>
    <lineage>
        <taxon>Bacteria</taxon>
        <taxon>Pseudomonadati</taxon>
        <taxon>Pseudomonadota</taxon>
        <taxon>Alphaproteobacteria</taxon>
        <taxon>Rhodobacterales</taxon>
        <taxon>Roseobacteraceae</taxon>
        <taxon>Rubellimicrobium</taxon>
    </lineage>
</organism>
<dbReference type="CDD" id="cd07824">
    <property type="entry name" value="SRPBCC_6"/>
    <property type="match status" value="1"/>
</dbReference>
<dbReference type="PATRIC" id="fig|442562.3.peg.2676"/>
<dbReference type="HOGENOM" id="CLU_114455_0_0_5"/>
<comment type="caution">
    <text evidence="2">The sequence shown here is derived from an EMBL/GenBank/DDBJ whole genome shotgun (WGS) entry which is preliminary data.</text>
</comment>
<dbReference type="Gene3D" id="3.30.530.20">
    <property type="match status" value="1"/>
</dbReference>
<evidence type="ECO:0000313" key="3">
    <source>
        <dbReference type="Proteomes" id="UP000019666"/>
    </source>
</evidence>
<dbReference type="InterPro" id="IPR019587">
    <property type="entry name" value="Polyketide_cyclase/dehydratase"/>
</dbReference>
<dbReference type="Proteomes" id="UP000019666">
    <property type="component" value="Unassembled WGS sequence"/>
</dbReference>
<sequence length="185" mass="21377">MSRYHLVTTWRFDATVEQVATVLADVERLIDWWPSVYLDVVELAPGDESGVGKEVELFTKGWLPYTLRWTFRVTEADGQHVVLTPTGDFMGRGEWTFVQDGPTAVVRYDWDVEARKPILRALSWLFRPVFTANHDWAMRQGEESLRLELARRRAVTPEERSRILPPPGPSFLTFGAARRRRPSHP</sequence>
<proteinExistence type="predicted"/>
<accession>A0A017HPF3</accession>
<feature type="region of interest" description="Disordered" evidence="1">
    <location>
        <begin position="158"/>
        <end position="185"/>
    </location>
</feature>
<gene>
    <name evidence="2" type="ORF">Rumeso_02721</name>
</gene>